<proteinExistence type="predicted"/>
<dbReference type="GO" id="GO:0016805">
    <property type="term" value="F:dipeptidase activity"/>
    <property type="evidence" value="ECO:0007669"/>
    <property type="project" value="InterPro"/>
</dbReference>
<dbReference type="EMBL" id="LAZR01009542">
    <property type="protein sequence ID" value="KKM72003.1"/>
    <property type="molecule type" value="Genomic_DNA"/>
</dbReference>
<dbReference type="Pfam" id="PF03577">
    <property type="entry name" value="Peptidase_C69"/>
    <property type="match status" value="1"/>
</dbReference>
<sequence length="553" mass="62852">MKRLFQTTVFLLAGTLITPDANTCTNFLVTRGASVNGATMITYAADAHVLYGELYFRKAQDHPEGSMFKIYEWDTGKYLGKIKQVPHTNSVVGLMNEYQLVIGETTYGGRPELVDTTGIIDYGSLMFLALERAKTAREAILVMSDLVNEYGYYSSGESFSIADKNEVWIMDLIGKGPGNKGAVWVARRIPDGYVSAHANQARIQTFPLDDPENCLYADDVISFAKEKGYYNGKDKDFSFSDTYAPVDFGGARFCEARVWSFFSKITDGMDEYLDYAQGHNLENRMPLWVKPGRKLAASDLMEYMRDHYEGTPLDMTEDIGAGPHRLPYRWRSLTWEVDGVTYCNERAIATQQTGYSFVSESRNWLPDPVGGIFWFGVDDAATSVYNPMYCGIQRVPEQFEVGNGDMITYSETSAFWAFNFVSNFCYLRYDLMTPDVKKVQAELETKYIRNTEAVDKAATELHKKDPDLALEYLTDYSVSVGNNTFNRWKELGYYLMVKYMDGNIKKEENGEFIYNEHGGNIIPEPHHPGYPDWWYEKIVEKDGDKLKVIGPAH</sequence>
<organism evidence="1">
    <name type="scientific">marine sediment metagenome</name>
    <dbReference type="NCBI Taxonomy" id="412755"/>
    <lineage>
        <taxon>unclassified sequences</taxon>
        <taxon>metagenomes</taxon>
        <taxon>ecological metagenomes</taxon>
    </lineage>
</organism>
<comment type="caution">
    <text evidence="1">The sequence shown here is derived from an EMBL/GenBank/DDBJ whole genome shotgun (WGS) entry which is preliminary data.</text>
</comment>
<gene>
    <name evidence="1" type="ORF">LCGC14_1424910</name>
</gene>
<reference evidence="1" key="1">
    <citation type="journal article" date="2015" name="Nature">
        <title>Complex archaea that bridge the gap between prokaryotes and eukaryotes.</title>
        <authorList>
            <person name="Spang A."/>
            <person name="Saw J.H."/>
            <person name="Jorgensen S.L."/>
            <person name="Zaremba-Niedzwiedzka K."/>
            <person name="Martijn J."/>
            <person name="Lind A.E."/>
            <person name="van Eijk R."/>
            <person name="Schleper C."/>
            <person name="Guy L."/>
            <person name="Ettema T.J."/>
        </authorList>
    </citation>
    <scope>NUCLEOTIDE SEQUENCE</scope>
</reference>
<name>A0A0F9JQQ9_9ZZZZ</name>
<dbReference type="GO" id="GO:0006508">
    <property type="term" value="P:proteolysis"/>
    <property type="evidence" value="ECO:0007669"/>
    <property type="project" value="InterPro"/>
</dbReference>
<dbReference type="PANTHER" id="PTHR12994">
    <property type="entry name" value="SECERNIN"/>
    <property type="match status" value="1"/>
</dbReference>
<dbReference type="Gene3D" id="3.60.60.10">
    <property type="entry name" value="Penicillin V Acylase, Chain A"/>
    <property type="match status" value="1"/>
</dbReference>
<dbReference type="PANTHER" id="PTHR12994:SF17">
    <property type="entry name" value="LD30995P"/>
    <property type="match status" value="1"/>
</dbReference>
<evidence type="ECO:0000313" key="1">
    <source>
        <dbReference type="EMBL" id="KKM72003.1"/>
    </source>
</evidence>
<accession>A0A0F9JQQ9</accession>
<dbReference type="AlphaFoldDB" id="A0A0F9JQQ9"/>
<protein>
    <recommendedName>
        <fullName evidence="2">Dipeptidase</fullName>
    </recommendedName>
</protein>
<evidence type="ECO:0008006" key="2">
    <source>
        <dbReference type="Google" id="ProtNLM"/>
    </source>
</evidence>
<dbReference type="GO" id="GO:0070004">
    <property type="term" value="F:cysteine-type exopeptidase activity"/>
    <property type="evidence" value="ECO:0007669"/>
    <property type="project" value="InterPro"/>
</dbReference>
<dbReference type="InterPro" id="IPR005322">
    <property type="entry name" value="Peptidase_C69"/>
</dbReference>